<evidence type="ECO:0000256" key="1">
    <source>
        <dbReference type="SAM" id="MobiDB-lite"/>
    </source>
</evidence>
<reference evidence="3" key="1">
    <citation type="submission" date="2021-03" db="EMBL/GenBank/DDBJ databases">
        <authorList>
            <person name="Tagirdzhanova G."/>
        </authorList>
    </citation>
    <scope>NUCLEOTIDE SEQUENCE</scope>
</reference>
<name>A0A8H3IUN7_9LECA</name>
<dbReference type="OrthoDB" id="5327700at2759"/>
<feature type="compositionally biased region" description="Basic and acidic residues" evidence="1">
    <location>
        <begin position="147"/>
        <end position="167"/>
    </location>
</feature>
<feature type="region of interest" description="Disordered" evidence="1">
    <location>
        <begin position="51"/>
        <end position="100"/>
    </location>
</feature>
<feature type="transmembrane region" description="Helical" evidence="2">
    <location>
        <begin position="25"/>
        <end position="47"/>
    </location>
</feature>
<dbReference type="EMBL" id="CAJPDS010000049">
    <property type="protein sequence ID" value="CAF9928700.1"/>
    <property type="molecule type" value="Genomic_DNA"/>
</dbReference>
<organism evidence="3 4">
    <name type="scientific">Heterodermia speciosa</name>
    <dbReference type="NCBI Taxonomy" id="116794"/>
    <lineage>
        <taxon>Eukaryota</taxon>
        <taxon>Fungi</taxon>
        <taxon>Dikarya</taxon>
        <taxon>Ascomycota</taxon>
        <taxon>Pezizomycotina</taxon>
        <taxon>Lecanoromycetes</taxon>
        <taxon>OSLEUM clade</taxon>
        <taxon>Lecanoromycetidae</taxon>
        <taxon>Caliciales</taxon>
        <taxon>Physciaceae</taxon>
        <taxon>Heterodermia</taxon>
    </lineage>
</organism>
<dbReference type="Proteomes" id="UP000664521">
    <property type="component" value="Unassembled WGS sequence"/>
</dbReference>
<feature type="region of interest" description="Disordered" evidence="1">
    <location>
        <begin position="245"/>
        <end position="276"/>
    </location>
</feature>
<keyword evidence="2" id="KW-0812">Transmembrane</keyword>
<comment type="caution">
    <text evidence="3">The sequence shown here is derived from an EMBL/GenBank/DDBJ whole genome shotgun (WGS) entry which is preliminary data.</text>
</comment>
<sequence length="408" mass="44635">MSYNYDRVERTRRQTYGASTRRSTLGYWIPLALTVTVATVGIAAWIWSERKDGDDDEPYDRKDYDRRDDGRPPPGYDDTGSGQPPYPRGPEGRGPPVEDQGMLARMSGAIRRTPSPQQIFDGASRRVVAGVTAAGAVVGGALSSIREEDKQDFEDHSRWSEEAETRTGEASSTSRARRGSQPGAKPGKRKTVAIVLSADTDYHGQSADVPYHQEHASILSHLPHHIDDDSRVFILIYAPDLKQHPLASGQQSGQPSSSLTSSYSNIGHDDAQSHDDEEKPLVMVDPHPETSPPRSNKFNALYAEAQALVEKDTMIMPFTTPDGHIHLLRHLSPEIVYVQEPLAGSKGEAISQMKDWVGQIVIVVGDESGHGGLVDSEDERGHSGAQSAKWWQDDPMIGLGKGVEVVEG</sequence>
<feature type="compositionally biased region" description="Low complexity" evidence="1">
    <location>
        <begin position="248"/>
        <end position="266"/>
    </location>
</feature>
<evidence type="ECO:0000256" key="2">
    <source>
        <dbReference type="SAM" id="Phobius"/>
    </source>
</evidence>
<proteinExistence type="predicted"/>
<keyword evidence="4" id="KW-1185">Reference proteome</keyword>
<feature type="compositionally biased region" description="Basic and acidic residues" evidence="1">
    <location>
        <begin position="51"/>
        <end position="71"/>
    </location>
</feature>
<keyword evidence="2" id="KW-0472">Membrane</keyword>
<keyword evidence="2" id="KW-1133">Transmembrane helix</keyword>
<evidence type="ECO:0000313" key="3">
    <source>
        <dbReference type="EMBL" id="CAF9928700.1"/>
    </source>
</evidence>
<protein>
    <submittedName>
        <fullName evidence="3">Uncharacterized protein</fullName>
    </submittedName>
</protein>
<gene>
    <name evidence="3" type="ORF">HETSPECPRED_006900</name>
</gene>
<feature type="region of interest" description="Disordered" evidence="1">
    <location>
        <begin position="147"/>
        <end position="191"/>
    </location>
</feature>
<evidence type="ECO:0000313" key="4">
    <source>
        <dbReference type="Proteomes" id="UP000664521"/>
    </source>
</evidence>
<accession>A0A8H3IUN7</accession>
<feature type="compositionally biased region" description="Basic and acidic residues" evidence="1">
    <location>
        <begin position="267"/>
        <end position="276"/>
    </location>
</feature>
<dbReference type="AlphaFoldDB" id="A0A8H3IUN7"/>